<dbReference type="Pfam" id="PF01546">
    <property type="entry name" value="Peptidase_M20"/>
    <property type="match status" value="1"/>
</dbReference>
<evidence type="ECO:0000256" key="5">
    <source>
        <dbReference type="PIRSR" id="PIRSR037238-1"/>
    </source>
</evidence>
<comment type="cofactor">
    <cofactor evidence="1">
        <name>Zn(2+)</name>
        <dbReference type="ChEBI" id="CHEBI:29105"/>
    </cofactor>
</comment>
<evidence type="ECO:0000256" key="1">
    <source>
        <dbReference type="ARBA" id="ARBA00001947"/>
    </source>
</evidence>
<dbReference type="InterPro" id="IPR011650">
    <property type="entry name" value="Peptidase_M20_dimer"/>
</dbReference>
<dbReference type="EC" id="3.4.17.11" evidence="7"/>
<gene>
    <name evidence="7" type="primary">cpg2</name>
    <name evidence="7" type="ORF">ERS450000_01671</name>
</gene>
<evidence type="ECO:0000313" key="8">
    <source>
        <dbReference type="Proteomes" id="UP000057820"/>
    </source>
</evidence>
<keyword evidence="2" id="KW-0479">Metal-binding</keyword>
<dbReference type="PIRSF" id="PIRSF037238">
    <property type="entry name" value="Carboxypeptidase_G2"/>
    <property type="match status" value="1"/>
</dbReference>
<evidence type="ECO:0000256" key="4">
    <source>
        <dbReference type="ARBA" id="ARBA00022833"/>
    </source>
</evidence>
<dbReference type="InterPro" id="IPR050072">
    <property type="entry name" value="Peptidase_M20A"/>
</dbReference>
<dbReference type="SUPFAM" id="SSF53187">
    <property type="entry name" value="Zn-dependent exopeptidases"/>
    <property type="match status" value="1"/>
</dbReference>
<evidence type="ECO:0000256" key="3">
    <source>
        <dbReference type="ARBA" id="ARBA00022801"/>
    </source>
</evidence>
<dbReference type="Gene3D" id="3.40.630.10">
    <property type="entry name" value="Zn peptidases"/>
    <property type="match status" value="1"/>
</dbReference>
<dbReference type="KEGG" id="nfr:ERS450000_01671"/>
<sequence length="383" mass="40012">MIRSVDGEHDTLVRAGEALPDMVARLADLVGCESPSDSPADLRRCADLLVSWLAPLLPHRVEVLERDGLPHVLAAAAHPTVLLLGHFDTVWPLGTLTDWPFTVRDGIARGPGVFDMKAGIVQLVTALALHGDPGRVSVLLTGDEEIGSRSAWTLIEEQSRRAGAVLVCEPAADGGAVKVGRKGIANYDIEIRGRAAHAGLEPERGINAGVELAHQILALTALADRDTTVTPTVLSAGTTGNTVPERAHCHVDVRSWTTAAMADVDRALTGLRPRLPGAEVVVTGGIDRLPFEERAAAGLLAHAEAAADELGLGPLATATAGGVSDGNISAAAGVPTLDGLGAIGGYPHARDEHVQVPTMPRQTALLTELLARLAQRRPGRLEP</sequence>
<dbReference type="GO" id="GO:0046872">
    <property type="term" value="F:metal ion binding"/>
    <property type="evidence" value="ECO:0007669"/>
    <property type="project" value="UniProtKB-KW"/>
</dbReference>
<keyword evidence="4" id="KW-0862">Zinc</keyword>
<feature type="active site" description="Proton acceptor" evidence="5">
    <location>
        <position position="144"/>
    </location>
</feature>
<dbReference type="Gene3D" id="3.30.70.360">
    <property type="match status" value="1"/>
</dbReference>
<dbReference type="CDD" id="cd03885">
    <property type="entry name" value="M20_CPDG2"/>
    <property type="match status" value="1"/>
</dbReference>
<feature type="active site" evidence="5">
    <location>
        <position position="88"/>
    </location>
</feature>
<dbReference type="InterPro" id="IPR036264">
    <property type="entry name" value="Bact_exopeptidase_dim_dom"/>
</dbReference>
<dbReference type="InterPro" id="IPR017150">
    <property type="entry name" value="Pept_M20_glutamate_carboxypep"/>
</dbReference>
<reference evidence="8" key="1">
    <citation type="submission" date="2015-03" db="EMBL/GenBank/DDBJ databases">
        <authorList>
            <consortium name="Pathogen Informatics"/>
        </authorList>
    </citation>
    <scope>NUCLEOTIDE SEQUENCE [LARGE SCALE GENOMIC DNA]</scope>
    <source>
        <strain evidence="8">NCTC11134</strain>
    </source>
</reference>
<dbReference type="GO" id="GO:0004180">
    <property type="term" value="F:carboxypeptidase activity"/>
    <property type="evidence" value="ECO:0007669"/>
    <property type="project" value="UniProtKB-KW"/>
</dbReference>
<dbReference type="EMBL" id="LN868938">
    <property type="protein sequence ID" value="CRY76083.1"/>
    <property type="molecule type" value="Genomic_DNA"/>
</dbReference>
<keyword evidence="7" id="KW-0121">Carboxypeptidase</keyword>
<organism evidence="7 8">
    <name type="scientific">Nocardia farcinica</name>
    <dbReference type="NCBI Taxonomy" id="37329"/>
    <lineage>
        <taxon>Bacteria</taxon>
        <taxon>Bacillati</taxon>
        <taxon>Actinomycetota</taxon>
        <taxon>Actinomycetes</taxon>
        <taxon>Mycobacteriales</taxon>
        <taxon>Nocardiaceae</taxon>
        <taxon>Nocardia</taxon>
    </lineage>
</organism>
<name>A0A0H5NKN9_NOCFR</name>
<dbReference type="InterPro" id="IPR001261">
    <property type="entry name" value="ArgE/DapE_CS"/>
</dbReference>
<dbReference type="PANTHER" id="PTHR43808">
    <property type="entry name" value="ACETYLORNITHINE DEACETYLASE"/>
    <property type="match status" value="1"/>
</dbReference>
<proteinExistence type="predicted"/>
<evidence type="ECO:0000313" key="7">
    <source>
        <dbReference type="EMBL" id="CRY76083.1"/>
    </source>
</evidence>
<dbReference type="PROSITE" id="PS00758">
    <property type="entry name" value="ARGE_DAPE_CPG2_1"/>
    <property type="match status" value="1"/>
</dbReference>
<dbReference type="SUPFAM" id="SSF55031">
    <property type="entry name" value="Bacterial exopeptidase dimerisation domain"/>
    <property type="match status" value="1"/>
</dbReference>
<dbReference type="PANTHER" id="PTHR43808:SF9">
    <property type="entry name" value="BLL0789 PROTEIN"/>
    <property type="match status" value="1"/>
</dbReference>
<keyword evidence="7" id="KW-0645">Protease</keyword>
<accession>A0A0H5NKN9</accession>
<keyword evidence="3 7" id="KW-0378">Hydrolase</keyword>
<feature type="domain" description="Peptidase M20 dimerisation" evidence="6">
    <location>
        <begin position="179"/>
        <end position="268"/>
    </location>
</feature>
<dbReference type="AlphaFoldDB" id="A0A0H5NKN9"/>
<dbReference type="InterPro" id="IPR002933">
    <property type="entry name" value="Peptidase_M20"/>
</dbReference>
<dbReference type="Proteomes" id="UP000057820">
    <property type="component" value="Chromosome 1"/>
</dbReference>
<dbReference type="Pfam" id="PF07687">
    <property type="entry name" value="M20_dimer"/>
    <property type="match status" value="1"/>
</dbReference>
<protein>
    <submittedName>
        <fullName evidence="7">Carboxypeptidase G2</fullName>
        <ecNumber evidence="7">3.4.17.11</ecNumber>
    </submittedName>
</protein>
<evidence type="ECO:0000259" key="6">
    <source>
        <dbReference type="Pfam" id="PF07687"/>
    </source>
</evidence>
<evidence type="ECO:0000256" key="2">
    <source>
        <dbReference type="ARBA" id="ARBA00022723"/>
    </source>
</evidence>